<evidence type="ECO:0000313" key="4">
    <source>
        <dbReference type="Proteomes" id="UP000219338"/>
    </source>
</evidence>
<keyword evidence="1" id="KW-0812">Transmembrane</keyword>
<feature type="domain" description="DUF7702" evidence="2">
    <location>
        <begin position="23"/>
        <end position="222"/>
    </location>
</feature>
<reference evidence="4" key="1">
    <citation type="journal article" date="2017" name="Nat. Ecol. Evol.">
        <title>Genome expansion and lineage-specific genetic innovations in the forest pathogenic fungi Armillaria.</title>
        <authorList>
            <person name="Sipos G."/>
            <person name="Prasanna A.N."/>
            <person name="Walter M.C."/>
            <person name="O'Connor E."/>
            <person name="Balint B."/>
            <person name="Krizsan K."/>
            <person name="Kiss B."/>
            <person name="Hess J."/>
            <person name="Varga T."/>
            <person name="Slot J."/>
            <person name="Riley R."/>
            <person name="Boka B."/>
            <person name="Rigling D."/>
            <person name="Barry K."/>
            <person name="Lee J."/>
            <person name="Mihaltcheva S."/>
            <person name="LaButti K."/>
            <person name="Lipzen A."/>
            <person name="Waldron R."/>
            <person name="Moloney N.M."/>
            <person name="Sperisen C."/>
            <person name="Kredics L."/>
            <person name="Vagvoelgyi C."/>
            <person name="Patrignani A."/>
            <person name="Fitzpatrick D."/>
            <person name="Nagy I."/>
            <person name="Doyle S."/>
            <person name="Anderson J.B."/>
            <person name="Grigoriev I.V."/>
            <person name="Gueldener U."/>
            <person name="Muensterkoetter M."/>
            <person name="Nagy L.G."/>
        </authorList>
    </citation>
    <scope>NUCLEOTIDE SEQUENCE [LARGE SCALE GENOMIC DNA]</scope>
    <source>
        <strain evidence="4">C18/9</strain>
    </source>
</reference>
<dbReference type="EMBL" id="FUEG01000005">
    <property type="protein sequence ID" value="SJL05090.1"/>
    <property type="molecule type" value="Genomic_DNA"/>
</dbReference>
<dbReference type="PANTHER" id="PTHR42109">
    <property type="entry name" value="UNPLACED GENOMIC SCAFFOLD UM_SCAF_CONTIG_1.265, WHOLE GENOME SHOTGUN SEQUENCE"/>
    <property type="match status" value="1"/>
</dbReference>
<feature type="transmembrane region" description="Helical" evidence="1">
    <location>
        <begin position="83"/>
        <end position="104"/>
    </location>
</feature>
<dbReference type="Proteomes" id="UP000219338">
    <property type="component" value="Unassembled WGS sequence"/>
</dbReference>
<keyword evidence="1" id="KW-1133">Transmembrane helix</keyword>
<dbReference type="AlphaFoldDB" id="A0A284R8N4"/>
<feature type="transmembrane region" description="Helical" evidence="1">
    <location>
        <begin position="41"/>
        <end position="63"/>
    </location>
</feature>
<evidence type="ECO:0000259" key="2">
    <source>
        <dbReference type="Pfam" id="PF24800"/>
    </source>
</evidence>
<evidence type="ECO:0000313" key="3">
    <source>
        <dbReference type="EMBL" id="SJL05090.1"/>
    </source>
</evidence>
<feature type="transmembrane region" description="Helical" evidence="1">
    <location>
        <begin position="200"/>
        <end position="222"/>
    </location>
</feature>
<dbReference type="OMA" id="IMRERQD"/>
<feature type="transmembrane region" description="Helical" evidence="1">
    <location>
        <begin position="12"/>
        <end position="34"/>
    </location>
</feature>
<accession>A0A284R8N4</accession>
<feature type="transmembrane region" description="Helical" evidence="1">
    <location>
        <begin position="160"/>
        <end position="179"/>
    </location>
</feature>
<protein>
    <recommendedName>
        <fullName evidence="2">DUF7702 domain-containing protein</fullName>
    </recommendedName>
</protein>
<feature type="transmembrane region" description="Helical" evidence="1">
    <location>
        <begin position="124"/>
        <end position="140"/>
    </location>
</feature>
<evidence type="ECO:0000256" key="1">
    <source>
        <dbReference type="SAM" id="Phobius"/>
    </source>
</evidence>
<dbReference type="STRING" id="47428.A0A284R8N4"/>
<keyword evidence="1" id="KW-0472">Membrane</keyword>
<sequence length="263" mass="28530">MSTINYAEAYGYNSLAAAIVFAIPYLPICGFFALHFIRSPTYVYGALSLFCALRVTAFVIRAVMIGSDTSGENLNLLIGDQVLFGVGFFGLLYAAYTLVLDRGLLSEAPPANDKISQLAGNRRLFKILLIVGMALGISGITTSSNNPSSSTASGVRKASVIIFLLLTIVQAYLTFVLIMRERQDGYRPLQSAGGFGEKHGAFIVCAISLLLLVREAFMVATISNEERETDEHFWYPLVALPEILAVLLYCAPGLVPSRSQLPK</sequence>
<dbReference type="Pfam" id="PF24800">
    <property type="entry name" value="DUF7702"/>
    <property type="match status" value="1"/>
</dbReference>
<feature type="transmembrane region" description="Helical" evidence="1">
    <location>
        <begin position="234"/>
        <end position="255"/>
    </location>
</feature>
<name>A0A284R8N4_ARMOS</name>
<organism evidence="3 4">
    <name type="scientific">Armillaria ostoyae</name>
    <name type="common">Armillaria root rot fungus</name>
    <dbReference type="NCBI Taxonomy" id="47428"/>
    <lineage>
        <taxon>Eukaryota</taxon>
        <taxon>Fungi</taxon>
        <taxon>Dikarya</taxon>
        <taxon>Basidiomycota</taxon>
        <taxon>Agaricomycotina</taxon>
        <taxon>Agaricomycetes</taxon>
        <taxon>Agaricomycetidae</taxon>
        <taxon>Agaricales</taxon>
        <taxon>Marasmiineae</taxon>
        <taxon>Physalacriaceae</taxon>
        <taxon>Armillaria</taxon>
    </lineage>
</organism>
<dbReference type="InterPro" id="IPR056119">
    <property type="entry name" value="DUF7702"/>
</dbReference>
<proteinExistence type="predicted"/>
<dbReference type="PANTHER" id="PTHR42109:SF2">
    <property type="entry name" value="INTEGRAL MEMBRANE PROTEIN"/>
    <property type="match status" value="1"/>
</dbReference>
<gene>
    <name evidence="3" type="ORF">ARMOST_08462</name>
</gene>
<dbReference type="OrthoDB" id="5389493at2759"/>
<keyword evidence="4" id="KW-1185">Reference proteome</keyword>